<dbReference type="PROSITE" id="PS51679">
    <property type="entry name" value="SAM_MT_C5"/>
    <property type="match status" value="1"/>
</dbReference>
<dbReference type="GO" id="GO:0003886">
    <property type="term" value="F:DNA (cytosine-5-)-methyltransferase activity"/>
    <property type="evidence" value="ECO:0007669"/>
    <property type="project" value="UniProtKB-EC"/>
</dbReference>
<name>A0A081D3C9_9HYPH</name>
<proteinExistence type="inferred from homology"/>
<dbReference type="GO" id="GO:0044027">
    <property type="term" value="P:negative regulation of gene expression via chromosomal CpG island methylation"/>
    <property type="evidence" value="ECO:0007669"/>
    <property type="project" value="TreeGrafter"/>
</dbReference>
<evidence type="ECO:0000256" key="7">
    <source>
        <dbReference type="RuleBase" id="RU000416"/>
    </source>
</evidence>
<comment type="catalytic activity">
    <reaction evidence="5 8">
        <text>a 2'-deoxycytidine in DNA + S-adenosyl-L-methionine = a 5-methyl-2'-deoxycytidine in DNA + S-adenosyl-L-homocysteine + H(+)</text>
        <dbReference type="Rhea" id="RHEA:13681"/>
        <dbReference type="Rhea" id="RHEA-COMP:11369"/>
        <dbReference type="Rhea" id="RHEA-COMP:11370"/>
        <dbReference type="ChEBI" id="CHEBI:15378"/>
        <dbReference type="ChEBI" id="CHEBI:57856"/>
        <dbReference type="ChEBI" id="CHEBI:59789"/>
        <dbReference type="ChEBI" id="CHEBI:85452"/>
        <dbReference type="ChEBI" id="CHEBI:85454"/>
        <dbReference type="EC" id="2.1.1.37"/>
    </reaction>
</comment>
<comment type="similarity">
    <text evidence="6 7">Belongs to the class I-like SAM-binding methyltransferase superfamily. C5-methyltransferase family.</text>
</comment>
<dbReference type="Pfam" id="PF00145">
    <property type="entry name" value="DNA_methylase"/>
    <property type="match status" value="1"/>
</dbReference>
<dbReference type="Gene3D" id="3.90.120.10">
    <property type="entry name" value="DNA Methylase, subunit A, domain 2"/>
    <property type="match status" value="1"/>
</dbReference>
<evidence type="ECO:0000256" key="5">
    <source>
        <dbReference type="ARBA" id="ARBA00047422"/>
    </source>
</evidence>
<keyword evidence="2 6" id="KW-0808">Transferase</keyword>
<dbReference type="GO" id="GO:0003677">
    <property type="term" value="F:DNA binding"/>
    <property type="evidence" value="ECO:0007669"/>
    <property type="project" value="TreeGrafter"/>
</dbReference>
<dbReference type="InterPro" id="IPR050390">
    <property type="entry name" value="C5-Methyltransferase"/>
</dbReference>
<dbReference type="GO" id="GO:0009307">
    <property type="term" value="P:DNA restriction-modification system"/>
    <property type="evidence" value="ECO:0007669"/>
    <property type="project" value="UniProtKB-KW"/>
</dbReference>
<dbReference type="AlphaFoldDB" id="A0A081D3C9"/>
<dbReference type="PROSITE" id="PS00094">
    <property type="entry name" value="C5_MTASE_1"/>
    <property type="match status" value="1"/>
</dbReference>
<evidence type="ECO:0000313" key="9">
    <source>
        <dbReference type="EMBL" id="GAK73425.1"/>
    </source>
</evidence>
<dbReference type="PANTHER" id="PTHR10629">
    <property type="entry name" value="CYTOSINE-SPECIFIC METHYLTRANSFERASE"/>
    <property type="match status" value="1"/>
</dbReference>
<evidence type="ECO:0000256" key="4">
    <source>
        <dbReference type="ARBA" id="ARBA00022747"/>
    </source>
</evidence>
<keyword evidence="1 6" id="KW-0489">Methyltransferase</keyword>
<evidence type="ECO:0000256" key="8">
    <source>
        <dbReference type="RuleBase" id="RU000417"/>
    </source>
</evidence>
<dbReference type="EMBL" id="BBJU01000039">
    <property type="protein sequence ID" value="GAK73425.1"/>
    <property type="molecule type" value="Genomic_DNA"/>
</dbReference>
<dbReference type="SUPFAM" id="SSF53335">
    <property type="entry name" value="S-adenosyl-L-methionine-dependent methyltransferases"/>
    <property type="match status" value="1"/>
</dbReference>
<dbReference type="InterPro" id="IPR018117">
    <property type="entry name" value="C5_DNA_meth_AS"/>
</dbReference>
<keyword evidence="4" id="KW-0680">Restriction system</keyword>
<evidence type="ECO:0000256" key="2">
    <source>
        <dbReference type="ARBA" id="ARBA00022679"/>
    </source>
</evidence>
<gene>
    <name evidence="9" type="ORF">RRU01S_39_00040</name>
</gene>
<dbReference type="EC" id="2.1.1.37" evidence="8"/>
<dbReference type="NCBIfam" id="TIGR00675">
    <property type="entry name" value="dcm"/>
    <property type="match status" value="1"/>
</dbReference>
<keyword evidence="3 6" id="KW-0949">S-adenosyl-L-methionine</keyword>
<protein>
    <recommendedName>
        <fullName evidence="8">Cytosine-specific methyltransferase</fullName>
        <ecNumber evidence="8">2.1.1.37</ecNumber>
    </recommendedName>
</protein>
<evidence type="ECO:0000256" key="6">
    <source>
        <dbReference type="PROSITE-ProRule" id="PRU01016"/>
    </source>
</evidence>
<evidence type="ECO:0000256" key="1">
    <source>
        <dbReference type="ARBA" id="ARBA00022603"/>
    </source>
</evidence>
<comment type="caution">
    <text evidence="9">The sequence shown here is derived from an EMBL/GenBank/DDBJ whole genome shotgun (WGS) entry which is preliminary data.</text>
</comment>
<organism evidence="9 10">
    <name type="scientific">Agrobacterium rubi TR3 = NBRC 13261</name>
    <dbReference type="NCBI Taxonomy" id="1368415"/>
    <lineage>
        <taxon>Bacteria</taxon>
        <taxon>Pseudomonadati</taxon>
        <taxon>Pseudomonadota</taxon>
        <taxon>Alphaproteobacteria</taxon>
        <taxon>Hyphomicrobiales</taxon>
        <taxon>Rhizobiaceae</taxon>
        <taxon>Rhizobium/Agrobacterium group</taxon>
        <taxon>Agrobacterium</taxon>
    </lineage>
</organism>
<dbReference type="InterPro" id="IPR001525">
    <property type="entry name" value="C5_MeTfrase"/>
</dbReference>
<dbReference type="Gene3D" id="3.40.50.150">
    <property type="entry name" value="Vaccinia Virus protein VP39"/>
    <property type="match status" value="1"/>
</dbReference>
<feature type="active site" evidence="6">
    <location>
        <position position="363"/>
    </location>
</feature>
<dbReference type="PANTHER" id="PTHR10629:SF52">
    <property type="entry name" value="DNA (CYTOSINE-5)-METHYLTRANSFERASE 1"/>
    <property type="match status" value="1"/>
</dbReference>
<accession>A0A081D3C9</accession>
<sequence length="651" mass="72015">MCWNETFEGRMNLQAEALSAAMTRIVTLQAQMTDRVLQMAAEIGKLQEVVSDRQAREFLRVRCNLPSSELTTYVKFAKTLKGSDELLRKARVSFPIVKALVAAAPEAREEILERMEIGARIDGKEITAVSKRLREAKLTPGQIMAERQGKLARSAARRLSDRDAERFKSSLYDFVSEIIDEKDAARICSEEVRSVAEDLRERFEFLFGDDHPALEVIRPRSPTYEVSCAHLALVHLADGTLPTAPGVGAWDPSQRHPWLLSLYALTGRAPSEYPKELSSLRELPAGHHRPTVVELFAGAGGMAVGLENAGYDHVALVEFDTHAAATLRLNRPHWNVIKDDIRSLDFTIYRQLDIDLVSGGPPCQPYSIEGNALGKDDPRDMFPDCVRVVSEIRPKAFIFENVLGLLHAKHADHVAAILRRFKKIGYQTDIHRICASDYGIAQSRSRVLITGMRNDVATTFRMPPRFPDHRANIGDTLLDLMSVNGWDAREWARERREYPVVDRTGSVIAIGAQASTIVTSRGKRRRNDAAMQRAAGLDSTGLPTSAPTAAEASVEGFLPSLTLPMRARLQDFPDGWIFAGGRQASARQIGNAVPPRMASALGLAFASALTGVSWDWQAVLWPEKVRSEIQAPSLAPNDKLLAKSCGELEKA</sequence>
<dbReference type="GO" id="GO:0032259">
    <property type="term" value="P:methylation"/>
    <property type="evidence" value="ECO:0007669"/>
    <property type="project" value="UniProtKB-KW"/>
</dbReference>
<reference evidence="9 10" key="1">
    <citation type="submission" date="2014-08" db="EMBL/GenBank/DDBJ databases">
        <title>Whole genome shotgun sequence of Rhizobium rubi NBRC 13261.</title>
        <authorList>
            <person name="Katano-Makiyama Y."/>
            <person name="Hosoyama A."/>
            <person name="Hashimoto M."/>
            <person name="Hosoyama Y."/>
            <person name="Noguchi M."/>
            <person name="Tsuchikane K."/>
            <person name="Uohara A."/>
            <person name="Ohji S."/>
            <person name="Ichikawa N."/>
            <person name="Kimura A."/>
            <person name="Yamazoe A."/>
            <person name="Fujita N."/>
        </authorList>
    </citation>
    <scope>NUCLEOTIDE SEQUENCE [LARGE SCALE GENOMIC DNA]</scope>
    <source>
        <strain evidence="9 10">NBRC 13261</strain>
    </source>
</reference>
<evidence type="ECO:0000313" key="10">
    <source>
        <dbReference type="Proteomes" id="UP000028701"/>
    </source>
</evidence>
<dbReference type="InterPro" id="IPR029063">
    <property type="entry name" value="SAM-dependent_MTases_sf"/>
</dbReference>
<dbReference type="PRINTS" id="PR00105">
    <property type="entry name" value="C5METTRFRASE"/>
</dbReference>
<evidence type="ECO:0000256" key="3">
    <source>
        <dbReference type="ARBA" id="ARBA00022691"/>
    </source>
</evidence>
<dbReference type="Proteomes" id="UP000028701">
    <property type="component" value="Unassembled WGS sequence"/>
</dbReference>
<dbReference type="eggNOG" id="COG0270">
    <property type="taxonomic scope" value="Bacteria"/>
</dbReference>